<reference evidence="2 3" key="1">
    <citation type="submission" date="2018-01" db="EMBL/GenBank/DDBJ databases">
        <title>Genome characterization of the sugarcane-associated fungus Trichoderma ghanense CCMA-1212 and their application in lignocelulose bioconversion.</title>
        <authorList>
            <person name="Steindorff A.S."/>
            <person name="Mendes T.D."/>
            <person name="Vilela E.S.D."/>
            <person name="Rodrigues D.S."/>
            <person name="Formighieri E.F."/>
            <person name="Melo I.S."/>
            <person name="Favaro L.C.L."/>
        </authorList>
    </citation>
    <scope>NUCLEOTIDE SEQUENCE [LARGE SCALE GENOMIC DNA]</scope>
    <source>
        <strain evidence="2 3">CCMA-1212</strain>
    </source>
</reference>
<feature type="compositionally biased region" description="Basic and acidic residues" evidence="1">
    <location>
        <begin position="23"/>
        <end position="38"/>
    </location>
</feature>
<accession>A0ABY2GW59</accession>
<dbReference type="RefSeq" id="XP_073555691.1">
    <property type="nucleotide sequence ID" value="XM_073705839.1"/>
</dbReference>
<keyword evidence="3" id="KW-1185">Reference proteome</keyword>
<gene>
    <name evidence="2" type="ORF">CCMA1212_008723</name>
</gene>
<dbReference type="GeneID" id="300580289"/>
<name>A0ABY2GW59_9HYPO</name>
<protein>
    <submittedName>
        <fullName evidence="2">Uncharacterized protein</fullName>
    </submittedName>
</protein>
<dbReference type="EMBL" id="PPTA01000014">
    <property type="protein sequence ID" value="TFA99489.1"/>
    <property type="molecule type" value="Genomic_DNA"/>
</dbReference>
<organism evidence="2 3">
    <name type="scientific">Trichoderma ghanense</name>
    <dbReference type="NCBI Taxonomy" id="65468"/>
    <lineage>
        <taxon>Eukaryota</taxon>
        <taxon>Fungi</taxon>
        <taxon>Dikarya</taxon>
        <taxon>Ascomycota</taxon>
        <taxon>Pezizomycotina</taxon>
        <taxon>Sordariomycetes</taxon>
        <taxon>Hypocreomycetidae</taxon>
        <taxon>Hypocreales</taxon>
        <taxon>Hypocreaceae</taxon>
        <taxon>Trichoderma</taxon>
    </lineage>
</organism>
<dbReference type="Proteomes" id="UP001642720">
    <property type="component" value="Unassembled WGS sequence"/>
</dbReference>
<sequence>MLARGHRKETEKPPKLVCSGGRRPGDGKETEGREKREIGSASHWVDGPPSPPAAPIVGAGGCSGEGKGGRQMPAASRRSDR</sequence>
<comment type="caution">
    <text evidence="2">The sequence shown here is derived from an EMBL/GenBank/DDBJ whole genome shotgun (WGS) entry which is preliminary data.</text>
</comment>
<feature type="region of interest" description="Disordered" evidence="1">
    <location>
        <begin position="1"/>
        <end position="81"/>
    </location>
</feature>
<evidence type="ECO:0000313" key="2">
    <source>
        <dbReference type="EMBL" id="TFA99489.1"/>
    </source>
</evidence>
<evidence type="ECO:0000313" key="3">
    <source>
        <dbReference type="Proteomes" id="UP001642720"/>
    </source>
</evidence>
<evidence type="ECO:0000256" key="1">
    <source>
        <dbReference type="SAM" id="MobiDB-lite"/>
    </source>
</evidence>
<proteinExistence type="predicted"/>